<dbReference type="EMBL" id="HG792015">
    <property type="protein sequence ID" value="CDM27226.1"/>
    <property type="molecule type" value="Genomic_DNA"/>
</dbReference>
<keyword evidence="2" id="KW-1185">Reference proteome</keyword>
<name>W6PTX8_PENRF</name>
<evidence type="ECO:0000313" key="1">
    <source>
        <dbReference type="EMBL" id="CDM27226.1"/>
    </source>
</evidence>
<protein>
    <submittedName>
        <fullName evidence="1">Genomic scaffold, ProqFM164S01</fullName>
    </submittedName>
</protein>
<reference evidence="1" key="1">
    <citation type="journal article" date="2014" name="Nat. Commun.">
        <title>Multiple recent horizontal transfers of a large genomic region in cheese making fungi.</title>
        <authorList>
            <person name="Cheeseman K."/>
            <person name="Ropars J."/>
            <person name="Renault P."/>
            <person name="Dupont J."/>
            <person name="Gouzy J."/>
            <person name="Branca A."/>
            <person name="Abraham A.L."/>
            <person name="Ceppi M."/>
            <person name="Conseiller E."/>
            <person name="Debuchy R."/>
            <person name="Malagnac F."/>
            <person name="Goarin A."/>
            <person name="Silar P."/>
            <person name="Lacoste S."/>
            <person name="Sallet E."/>
            <person name="Bensimon A."/>
            <person name="Giraud T."/>
            <person name="Brygoo Y."/>
        </authorList>
    </citation>
    <scope>NUCLEOTIDE SEQUENCE [LARGE SCALE GENOMIC DNA]</scope>
    <source>
        <strain evidence="1">FM164</strain>
    </source>
</reference>
<dbReference type="Proteomes" id="UP000030686">
    <property type="component" value="Unassembled WGS sequence"/>
</dbReference>
<gene>
    <name evidence="1" type="ORF">PROQFM164_S01g001035</name>
</gene>
<organism evidence="1 2">
    <name type="scientific">Penicillium roqueforti (strain FM164)</name>
    <dbReference type="NCBI Taxonomy" id="1365484"/>
    <lineage>
        <taxon>Eukaryota</taxon>
        <taxon>Fungi</taxon>
        <taxon>Dikarya</taxon>
        <taxon>Ascomycota</taxon>
        <taxon>Pezizomycotina</taxon>
        <taxon>Eurotiomycetes</taxon>
        <taxon>Eurotiomycetidae</taxon>
        <taxon>Eurotiales</taxon>
        <taxon>Aspergillaceae</taxon>
        <taxon>Penicillium</taxon>
    </lineage>
</organism>
<proteinExistence type="predicted"/>
<evidence type="ECO:0000313" key="2">
    <source>
        <dbReference type="Proteomes" id="UP000030686"/>
    </source>
</evidence>
<accession>W6PTX8</accession>
<sequence>MYRYPFSVRGSSGEFESALNLLDSPSFDYFSPAVKASVKAWPGPRGSSVLLILGSILAFIRKLRSTEYSVRSEVKPNSTVILNSFDGGNPVAGVWITNFVEAGINNMQVAVFGWYLNPTTGRSPIQLIDLMQII</sequence>
<dbReference type="AlphaFoldDB" id="W6PTX8"/>